<dbReference type="EMBL" id="BAAAHE010000019">
    <property type="protein sequence ID" value="GAA0621201.1"/>
    <property type="molecule type" value="Genomic_DNA"/>
</dbReference>
<dbReference type="Proteomes" id="UP001500957">
    <property type="component" value="Unassembled WGS sequence"/>
</dbReference>
<evidence type="ECO:0008006" key="3">
    <source>
        <dbReference type="Google" id="ProtNLM"/>
    </source>
</evidence>
<accession>A0ABP3S3I4</accession>
<proteinExistence type="predicted"/>
<dbReference type="InterPro" id="IPR007263">
    <property type="entry name" value="DCC1-like"/>
</dbReference>
<reference evidence="2" key="1">
    <citation type="journal article" date="2019" name="Int. J. Syst. Evol. Microbiol.">
        <title>The Global Catalogue of Microorganisms (GCM) 10K type strain sequencing project: providing services to taxonomists for standard genome sequencing and annotation.</title>
        <authorList>
            <consortium name="The Broad Institute Genomics Platform"/>
            <consortium name="The Broad Institute Genome Sequencing Center for Infectious Disease"/>
            <person name="Wu L."/>
            <person name="Ma J."/>
        </authorList>
    </citation>
    <scope>NUCLEOTIDE SEQUENCE [LARGE SCALE GENOMIC DNA]</scope>
    <source>
        <strain evidence="2">JCM 10671</strain>
    </source>
</reference>
<organism evidence="1 2">
    <name type="scientific">Sporichthya brevicatena</name>
    <dbReference type="NCBI Taxonomy" id="171442"/>
    <lineage>
        <taxon>Bacteria</taxon>
        <taxon>Bacillati</taxon>
        <taxon>Actinomycetota</taxon>
        <taxon>Actinomycetes</taxon>
        <taxon>Sporichthyales</taxon>
        <taxon>Sporichthyaceae</taxon>
        <taxon>Sporichthya</taxon>
    </lineage>
</organism>
<dbReference type="RefSeq" id="WP_344605125.1">
    <property type="nucleotide sequence ID" value="NZ_BAAAHE010000019.1"/>
</dbReference>
<gene>
    <name evidence="1" type="ORF">GCM10009547_24820</name>
</gene>
<evidence type="ECO:0000313" key="2">
    <source>
        <dbReference type="Proteomes" id="UP001500957"/>
    </source>
</evidence>
<sequence length="125" mass="13712">MGTGRALLIFDGDCGFCSRCARFITRRLPTSAEVRPWQRVDLAAYGVPPEQAQHEIVWVAPDGRTDGGAQAVARLLLDCGRLWAVPGALLRIPPFRWIAHGVYRLIAANRYRLPGGSAACRLPTD</sequence>
<protein>
    <recommendedName>
        <fullName evidence="3">DUF393 domain-containing protein</fullName>
    </recommendedName>
</protein>
<evidence type="ECO:0000313" key="1">
    <source>
        <dbReference type="EMBL" id="GAA0621201.1"/>
    </source>
</evidence>
<keyword evidence="2" id="KW-1185">Reference proteome</keyword>
<comment type="caution">
    <text evidence="1">The sequence shown here is derived from an EMBL/GenBank/DDBJ whole genome shotgun (WGS) entry which is preliminary data.</text>
</comment>
<name>A0ABP3S3I4_9ACTN</name>
<dbReference type="Pfam" id="PF04134">
    <property type="entry name" value="DCC1-like"/>
    <property type="match status" value="1"/>
</dbReference>